<protein>
    <submittedName>
        <fullName evidence="3">Aminotransferase class V-fold PLP-dependent enzyme</fullName>
    </submittedName>
</protein>
<dbReference type="GO" id="GO:0008483">
    <property type="term" value="F:transaminase activity"/>
    <property type="evidence" value="ECO:0007669"/>
    <property type="project" value="UniProtKB-KW"/>
</dbReference>
<proteinExistence type="predicted"/>
<dbReference type="KEGG" id="tsph:KIH39_02625"/>
<dbReference type="SUPFAM" id="SSF53383">
    <property type="entry name" value="PLP-dependent transferases"/>
    <property type="match status" value="1"/>
</dbReference>
<dbReference type="Proteomes" id="UP000676194">
    <property type="component" value="Chromosome"/>
</dbReference>
<dbReference type="EMBL" id="CP074694">
    <property type="protein sequence ID" value="QVL32833.1"/>
    <property type="molecule type" value="Genomic_DNA"/>
</dbReference>
<keyword evidence="3" id="KW-0808">Transferase</keyword>
<evidence type="ECO:0000313" key="4">
    <source>
        <dbReference type="Proteomes" id="UP000676194"/>
    </source>
</evidence>
<dbReference type="InterPro" id="IPR000192">
    <property type="entry name" value="Aminotrans_V_dom"/>
</dbReference>
<accession>A0A8E6B6L2</accession>
<name>A0A8E6B6L2_9BACT</name>
<keyword evidence="3" id="KW-0032">Aminotransferase</keyword>
<dbReference type="Gene3D" id="3.90.1150.10">
    <property type="entry name" value="Aspartate Aminotransferase, domain 1"/>
    <property type="match status" value="1"/>
</dbReference>
<keyword evidence="4" id="KW-1185">Reference proteome</keyword>
<sequence length="395" mass="44736">MDWKYHRSRMMLDPDIINLNTGSFGPQPIPVYEAAVRFRQMLAAEPTHFYVRQAPPLLWEARRETAKFLGTTPEKLVFTNNVSSSINFVASGLTISSPGEILLTDHEYGAMHWCWERAAKRLGLTLRTFPLPTMPEDPQEIVDAACAAMTARTRVFFFSHVLSPTGLVLPAKELCTEARKRGILTVVDGAHAPAMIPLNVDDIRADFYAANLHKWLLAPCGAGFLAIGSGNEDRLQPLEVSWGYHYPRTDLDAPDEFGSTRRIRHLEFNGTRDICPWLACPEAIRFQTEIGWQAIRSKIEELSNYVRRRMRETVALKPATPADRRSCGSLTAFNLPEGIHPVKLREAIWKHRIEIPIVERPDRLIIRFSTHFYNTEDEIEALLKILPGALQEAKA</sequence>
<dbReference type="InterPro" id="IPR015422">
    <property type="entry name" value="PyrdxlP-dep_Trfase_small"/>
</dbReference>
<evidence type="ECO:0000259" key="2">
    <source>
        <dbReference type="Pfam" id="PF00266"/>
    </source>
</evidence>
<keyword evidence="1" id="KW-0663">Pyridoxal phosphate</keyword>
<dbReference type="InterPro" id="IPR015424">
    <property type="entry name" value="PyrdxlP-dep_Trfase"/>
</dbReference>
<dbReference type="PANTHER" id="PTHR43092:SF2">
    <property type="entry name" value="HERCYNYLCYSTEINE SULFOXIDE LYASE"/>
    <property type="match status" value="1"/>
</dbReference>
<dbReference type="InterPro" id="IPR015421">
    <property type="entry name" value="PyrdxlP-dep_Trfase_major"/>
</dbReference>
<organism evidence="3 4">
    <name type="scientific">Telmatocola sphagniphila</name>
    <dbReference type="NCBI Taxonomy" id="1123043"/>
    <lineage>
        <taxon>Bacteria</taxon>
        <taxon>Pseudomonadati</taxon>
        <taxon>Planctomycetota</taxon>
        <taxon>Planctomycetia</taxon>
        <taxon>Gemmatales</taxon>
        <taxon>Gemmataceae</taxon>
    </lineage>
</organism>
<reference evidence="3" key="1">
    <citation type="submission" date="2021-05" db="EMBL/GenBank/DDBJ databases">
        <title>Complete genome sequence of the cellulolytic planctomycete Telmatocola sphagniphila SP2T and characterization of the first cellulase from planctomycetes.</title>
        <authorList>
            <person name="Rakitin A.L."/>
            <person name="Beletsky A.V."/>
            <person name="Naumoff D.G."/>
            <person name="Kulichevskaya I.S."/>
            <person name="Mardanov A.V."/>
            <person name="Ravin N.V."/>
            <person name="Dedysh S.N."/>
        </authorList>
    </citation>
    <scope>NUCLEOTIDE SEQUENCE</scope>
    <source>
        <strain evidence="3">SP2T</strain>
    </source>
</reference>
<evidence type="ECO:0000313" key="3">
    <source>
        <dbReference type="EMBL" id="QVL32833.1"/>
    </source>
</evidence>
<dbReference type="PANTHER" id="PTHR43092">
    <property type="entry name" value="L-CYSTEINE DESULFHYDRASE"/>
    <property type="match status" value="1"/>
</dbReference>
<evidence type="ECO:0000256" key="1">
    <source>
        <dbReference type="ARBA" id="ARBA00022898"/>
    </source>
</evidence>
<dbReference type="Pfam" id="PF00266">
    <property type="entry name" value="Aminotran_5"/>
    <property type="match status" value="1"/>
</dbReference>
<gene>
    <name evidence="3" type="ORF">KIH39_02625</name>
</gene>
<feature type="domain" description="Aminotransferase class V" evidence="2">
    <location>
        <begin position="31"/>
        <end position="382"/>
    </location>
</feature>
<dbReference type="AlphaFoldDB" id="A0A8E6B6L2"/>
<dbReference type="Gene3D" id="3.40.640.10">
    <property type="entry name" value="Type I PLP-dependent aspartate aminotransferase-like (Major domain)"/>
    <property type="match status" value="1"/>
</dbReference>